<comment type="caution">
    <text evidence="2">The sequence shown here is derived from an EMBL/GenBank/DDBJ whole genome shotgun (WGS) entry which is preliminary data.</text>
</comment>
<name>A0ABS6G3L1_9FIRM</name>
<dbReference type="PROSITE" id="PS51186">
    <property type="entry name" value="GNAT"/>
    <property type="match status" value="1"/>
</dbReference>
<dbReference type="InterPro" id="IPR000182">
    <property type="entry name" value="GNAT_dom"/>
</dbReference>
<dbReference type="Proteomes" id="UP000779508">
    <property type="component" value="Unassembled WGS sequence"/>
</dbReference>
<dbReference type="PANTHER" id="PTHR43072:SF58">
    <property type="entry name" value="N-ACETYLTRANSFERASE DOMAIN-CONTAINING PROTEIN"/>
    <property type="match status" value="1"/>
</dbReference>
<reference evidence="2 3" key="1">
    <citation type="submission" date="2021-06" db="EMBL/GenBank/DDBJ databases">
        <authorList>
            <person name="Sun Q."/>
            <person name="Li D."/>
        </authorList>
    </citation>
    <scope>NUCLEOTIDE SEQUENCE [LARGE SCALE GENOMIC DNA]</scope>
    <source>
        <strain evidence="2 3">MSJ-5</strain>
    </source>
</reference>
<evidence type="ECO:0000313" key="3">
    <source>
        <dbReference type="Proteomes" id="UP000779508"/>
    </source>
</evidence>
<evidence type="ECO:0000313" key="2">
    <source>
        <dbReference type="EMBL" id="MBU5677075.1"/>
    </source>
</evidence>
<proteinExistence type="predicted"/>
<dbReference type="EMBL" id="JAHLQK010000004">
    <property type="protein sequence ID" value="MBU5677075.1"/>
    <property type="molecule type" value="Genomic_DNA"/>
</dbReference>
<dbReference type="Pfam" id="PF00583">
    <property type="entry name" value="Acetyltransf_1"/>
    <property type="match status" value="1"/>
</dbReference>
<dbReference type="CDD" id="cd04301">
    <property type="entry name" value="NAT_SF"/>
    <property type="match status" value="1"/>
</dbReference>
<accession>A0ABS6G3L1</accession>
<dbReference type="RefSeq" id="WP_216417515.1">
    <property type="nucleotide sequence ID" value="NZ_JAHLQK010000004.1"/>
</dbReference>
<dbReference type="PANTHER" id="PTHR43072">
    <property type="entry name" value="N-ACETYLTRANSFERASE"/>
    <property type="match status" value="1"/>
</dbReference>
<feature type="domain" description="N-acetyltransferase" evidence="1">
    <location>
        <begin position="15"/>
        <end position="156"/>
    </location>
</feature>
<organism evidence="2 3">
    <name type="scientific">Alkaliphilus flagellatus</name>
    <dbReference type="NCBI Taxonomy" id="2841507"/>
    <lineage>
        <taxon>Bacteria</taxon>
        <taxon>Bacillati</taxon>
        <taxon>Bacillota</taxon>
        <taxon>Clostridia</taxon>
        <taxon>Peptostreptococcales</taxon>
        <taxon>Natronincolaceae</taxon>
        <taxon>Alkaliphilus</taxon>
    </lineage>
</organism>
<keyword evidence="3" id="KW-1185">Reference proteome</keyword>
<sequence length="156" mass="18288">MNYRKIELNDSSNDKELELLLTQIAKWHNITPKLWMPDYRASTVDIEKTVQRIRNTKNEDLFLVVAEDDEGQAQGFIWAYKQEKPQYSVMILSLYITEGYRGRGIATNLKVLLEQWCRLEGIKTIHTTIHYSNHNMMALNQKLGYTPGMVYMTKDL</sequence>
<gene>
    <name evidence="2" type="ORF">KQI88_11700</name>
</gene>
<evidence type="ECO:0000259" key="1">
    <source>
        <dbReference type="PROSITE" id="PS51186"/>
    </source>
</evidence>
<protein>
    <submittedName>
        <fullName evidence="2">GNAT family N-acetyltransferase</fullName>
    </submittedName>
</protein>